<dbReference type="RefSeq" id="WP_272089676.1">
    <property type="nucleotide sequence ID" value="NZ_JAQNDL010000003.1"/>
</dbReference>
<gene>
    <name evidence="2" type="ORF">POL25_29990</name>
</gene>
<dbReference type="Proteomes" id="UP001221686">
    <property type="component" value="Unassembled WGS sequence"/>
</dbReference>
<keyword evidence="2" id="KW-0251">Elongation factor</keyword>
<keyword evidence="2" id="KW-0648">Protein biosynthesis</keyword>
<evidence type="ECO:0000313" key="2">
    <source>
        <dbReference type="EMBL" id="MDC0721175.1"/>
    </source>
</evidence>
<reference evidence="2 3" key="1">
    <citation type="submission" date="2022-11" db="EMBL/GenBank/DDBJ databases">
        <title>Minimal conservation of predation-associated metabolite biosynthetic gene clusters underscores biosynthetic potential of Myxococcota including descriptions for ten novel species: Archangium lansinium sp. nov., Myxococcus landrumus sp. nov., Nannocystis bai.</title>
        <authorList>
            <person name="Ahearne A."/>
            <person name="Stevens C."/>
            <person name="Dowd S."/>
        </authorList>
    </citation>
    <scope>NUCLEOTIDE SEQUENCE [LARGE SCALE GENOMIC DNA]</scope>
    <source>
        <strain evidence="2 3">BB15-2</strain>
    </source>
</reference>
<organism evidence="2 3">
    <name type="scientific">Nannocystis bainbridge</name>
    <dbReference type="NCBI Taxonomy" id="2995303"/>
    <lineage>
        <taxon>Bacteria</taxon>
        <taxon>Pseudomonadati</taxon>
        <taxon>Myxococcota</taxon>
        <taxon>Polyangia</taxon>
        <taxon>Nannocystales</taxon>
        <taxon>Nannocystaceae</taxon>
        <taxon>Nannocystis</taxon>
    </lineage>
</organism>
<dbReference type="GO" id="GO:0003746">
    <property type="term" value="F:translation elongation factor activity"/>
    <property type="evidence" value="ECO:0007669"/>
    <property type="project" value="UniProtKB-KW"/>
</dbReference>
<sequence length="49" mass="5370">MSGRKSQFGATVKLGHDDTGEEQTFQIVGSVEADIKHSLGLALWVGRRR</sequence>
<dbReference type="InterPro" id="IPR001437">
    <property type="entry name" value="Tscrpt_elong_fac_GreA/B_C"/>
</dbReference>
<dbReference type="Pfam" id="PF01272">
    <property type="entry name" value="GreA_GreB"/>
    <property type="match status" value="1"/>
</dbReference>
<dbReference type="EMBL" id="JAQNDL010000003">
    <property type="protein sequence ID" value="MDC0721175.1"/>
    <property type="molecule type" value="Genomic_DNA"/>
</dbReference>
<dbReference type="SUPFAM" id="SSF54534">
    <property type="entry name" value="FKBP-like"/>
    <property type="match status" value="1"/>
</dbReference>
<keyword evidence="3" id="KW-1185">Reference proteome</keyword>
<protein>
    <submittedName>
        <fullName evidence="2">GreA/GreB family elongation factor</fullName>
    </submittedName>
</protein>
<proteinExistence type="predicted"/>
<name>A0ABT5E6Z8_9BACT</name>
<evidence type="ECO:0000259" key="1">
    <source>
        <dbReference type="Pfam" id="PF01272"/>
    </source>
</evidence>
<accession>A0ABT5E6Z8</accession>
<dbReference type="Gene3D" id="3.10.50.30">
    <property type="entry name" value="Transcription elongation factor, GreA/GreB, C-terminal domain"/>
    <property type="match status" value="1"/>
</dbReference>
<feature type="domain" description="Transcription elongation factor GreA/GreB C-terminal" evidence="1">
    <location>
        <begin position="7"/>
        <end position="37"/>
    </location>
</feature>
<evidence type="ECO:0000313" key="3">
    <source>
        <dbReference type="Proteomes" id="UP001221686"/>
    </source>
</evidence>
<dbReference type="InterPro" id="IPR036953">
    <property type="entry name" value="GreA/GreB_C_sf"/>
</dbReference>
<comment type="caution">
    <text evidence="2">The sequence shown here is derived from an EMBL/GenBank/DDBJ whole genome shotgun (WGS) entry which is preliminary data.</text>
</comment>